<dbReference type="Pfam" id="PF04264">
    <property type="entry name" value="YceI"/>
    <property type="match status" value="1"/>
</dbReference>
<feature type="domain" description="Lipid/polyisoprenoid-binding YceI-like" evidence="2">
    <location>
        <begin position="38"/>
        <end position="178"/>
    </location>
</feature>
<dbReference type="InterPro" id="IPR007372">
    <property type="entry name" value="Lipid/polyisoprenoid-bd_YceI"/>
</dbReference>
<evidence type="ECO:0000313" key="4">
    <source>
        <dbReference type="Proteomes" id="UP000012024"/>
    </source>
</evidence>
<reference evidence="3 4" key="1">
    <citation type="submission" date="2012-12" db="EMBL/GenBank/DDBJ databases">
        <title>Genome assembly of Formosa sp. AK20.</title>
        <authorList>
            <person name="Kumar R."/>
            <person name="Khatri I."/>
            <person name="Vaidya B."/>
            <person name="Subramanian S."/>
            <person name="Pinnaka A."/>
        </authorList>
    </citation>
    <scope>NUCLEOTIDE SEQUENCE [LARGE SCALE GENOMIC DNA]</scope>
    <source>
        <strain evidence="3 4">AK20</strain>
    </source>
</reference>
<keyword evidence="1" id="KW-0732">Signal</keyword>
<dbReference type="eggNOG" id="COG2353">
    <property type="taxonomic scope" value="Bacteria"/>
</dbReference>
<dbReference type="Gene3D" id="2.40.128.110">
    <property type="entry name" value="Lipid/polyisoprenoid-binding, YceI-like"/>
    <property type="match status" value="1"/>
</dbReference>
<comment type="caution">
    <text evidence="3">The sequence shown here is derived from an EMBL/GenBank/DDBJ whole genome shotgun (WGS) entry which is preliminary data.</text>
</comment>
<organism evidence="3 4">
    <name type="scientific">Xanthomarina gelatinilytica</name>
    <dbReference type="NCBI Taxonomy" id="1137281"/>
    <lineage>
        <taxon>Bacteria</taxon>
        <taxon>Pseudomonadati</taxon>
        <taxon>Bacteroidota</taxon>
        <taxon>Flavobacteriia</taxon>
        <taxon>Flavobacteriales</taxon>
        <taxon>Flavobacteriaceae</taxon>
        <taxon>Xanthomarina</taxon>
    </lineage>
</organism>
<evidence type="ECO:0000313" key="3">
    <source>
        <dbReference type="EMBL" id="EMQ95543.1"/>
    </source>
</evidence>
<dbReference type="RefSeq" id="WP_007648206.1">
    <property type="nucleotide sequence ID" value="NZ_ANLA01000005.1"/>
</dbReference>
<protein>
    <recommendedName>
        <fullName evidence="2">Lipid/polyisoprenoid-binding YceI-like domain-containing protein</fullName>
    </recommendedName>
</protein>
<dbReference type="EMBL" id="ANLA01000005">
    <property type="protein sequence ID" value="EMQ95543.1"/>
    <property type="molecule type" value="Genomic_DNA"/>
</dbReference>
<name>M7NAM2_9FLAO</name>
<accession>M7NAM2</accession>
<proteinExistence type="predicted"/>
<dbReference type="AlphaFoldDB" id="M7NAM2"/>
<feature type="signal peptide" evidence="1">
    <location>
        <begin position="1"/>
        <end position="18"/>
    </location>
</feature>
<dbReference type="SUPFAM" id="SSF101874">
    <property type="entry name" value="YceI-like"/>
    <property type="match status" value="1"/>
</dbReference>
<gene>
    <name evidence="3" type="ORF">D778_02377</name>
</gene>
<dbReference type="Proteomes" id="UP000012024">
    <property type="component" value="Unassembled WGS sequence"/>
</dbReference>
<dbReference type="PATRIC" id="fig|1137281.3.peg.965"/>
<dbReference type="InterPro" id="IPR036761">
    <property type="entry name" value="TTHA0802/YceI-like_sf"/>
</dbReference>
<dbReference type="OrthoDB" id="116832at2"/>
<feature type="chain" id="PRO_5004082202" description="Lipid/polyisoprenoid-binding YceI-like domain-containing protein" evidence="1">
    <location>
        <begin position="19"/>
        <end position="183"/>
    </location>
</feature>
<evidence type="ECO:0000256" key="1">
    <source>
        <dbReference type="SAM" id="SignalP"/>
    </source>
</evidence>
<evidence type="ECO:0000259" key="2">
    <source>
        <dbReference type="Pfam" id="PF04264"/>
    </source>
</evidence>
<dbReference type="GeneID" id="98640879"/>
<sequence>MKQFVTTLLILATLILQAQDKYLTKSGSLGFEASVPSFEEVKAKNESVTVILNTENGEIAALLLVKGFRFKNALMEEHFNENYAESELYPKATFRGKIVNFSMDGLEGSKIQKVTIEGKLDFHGKTKQVTHITANISKNEHIISIEGSFIVQASDFNIEIPKIVKNKLSNEVHVAFNFDLVKK</sequence>
<keyword evidence="4" id="KW-1185">Reference proteome</keyword>